<reference evidence="2" key="1">
    <citation type="submission" date="2022-07" db="EMBL/GenBank/DDBJ databases">
        <title>Fungi with potential for degradation of polypropylene.</title>
        <authorList>
            <person name="Gostincar C."/>
        </authorList>
    </citation>
    <scope>NUCLEOTIDE SEQUENCE</scope>
    <source>
        <strain evidence="2">EXF-13287</strain>
    </source>
</reference>
<organism evidence="2 3">
    <name type="scientific">Coniochaeta hoffmannii</name>
    <dbReference type="NCBI Taxonomy" id="91930"/>
    <lineage>
        <taxon>Eukaryota</taxon>
        <taxon>Fungi</taxon>
        <taxon>Dikarya</taxon>
        <taxon>Ascomycota</taxon>
        <taxon>Pezizomycotina</taxon>
        <taxon>Sordariomycetes</taxon>
        <taxon>Sordariomycetidae</taxon>
        <taxon>Coniochaetales</taxon>
        <taxon>Coniochaetaceae</taxon>
        <taxon>Coniochaeta</taxon>
    </lineage>
</organism>
<accession>A0AA38RAD2</accession>
<feature type="region of interest" description="Disordered" evidence="1">
    <location>
        <begin position="40"/>
        <end position="65"/>
    </location>
</feature>
<name>A0AA38RAD2_9PEZI</name>
<proteinExistence type="predicted"/>
<feature type="region of interest" description="Disordered" evidence="1">
    <location>
        <begin position="155"/>
        <end position="208"/>
    </location>
</feature>
<gene>
    <name evidence="2" type="ORF">NKR19_g6865</name>
</gene>
<evidence type="ECO:0000313" key="2">
    <source>
        <dbReference type="EMBL" id="KAJ9143287.1"/>
    </source>
</evidence>
<protein>
    <submittedName>
        <fullName evidence="2">Uncharacterized protein</fullName>
    </submittedName>
</protein>
<comment type="caution">
    <text evidence="2">The sequence shown here is derived from an EMBL/GenBank/DDBJ whole genome shotgun (WGS) entry which is preliminary data.</text>
</comment>
<dbReference type="Proteomes" id="UP001174691">
    <property type="component" value="Unassembled WGS sequence"/>
</dbReference>
<feature type="compositionally biased region" description="Low complexity" evidence="1">
    <location>
        <begin position="186"/>
        <end position="207"/>
    </location>
</feature>
<dbReference type="EMBL" id="JANBVN010000112">
    <property type="protein sequence ID" value="KAJ9143287.1"/>
    <property type="molecule type" value="Genomic_DNA"/>
</dbReference>
<evidence type="ECO:0000313" key="3">
    <source>
        <dbReference type="Proteomes" id="UP001174691"/>
    </source>
</evidence>
<feature type="region of interest" description="Disordered" evidence="1">
    <location>
        <begin position="95"/>
        <end position="116"/>
    </location>
</feature>
<feature type="compositionally biased region" description="Polar residues" evidence="1">
    <location>
        <begin position="608"/>
        <end position="618"/>
    </location>
</feature>
<sequence length="845" mass="91057">MSASIMTTNNAPSAGDYHHSFPQSAALKIATLTQNVVNMNTRHTQGGGPIITNGNTSSAQETGTSATQRCNYPAVVWSHLPDQAQALLRDASRRRYGDTSFPTPPPTGPAKGPALAGNSRVPIKIAQLSAFNPAAYPFCPGAPMHLTRQEIQVTARAPEAATSPGATDVQAPRSDGVQEADTGSEDSPSASSQQPAAARPATRQDQPSCNDVLVNTVMLPDEHHTQALLGALCARSNFGESTDNNGNSVLAQLMATLNGPPDSKPCPSHPTKAVESPDLVPTIGVAPGRAVLPPPGYNNVPRGAFRMVQPPPGLPGSSVRYLPMNYDLRDLPLPAAETSRPLDLPAPGHYEVPLRAVLRPPGLDGPAVRYLPVENKAVSRPPGFDNPAVRYLPVDPNTQTLPIPAFNGNSMRAVFRPPGLPGSPVRYLPVEGKAVFRPPGLSGSPLRQIPVEYTQQQASPIAPWVLELLAKHWDNHVRLQCHRATAAESLTKVSSLNPTETTTMGSVPSAPAIARPDRLRALLDSLPMIDTSGRIHSSQQPQQPGRPSDTVSLIYCETTISDWGIVRGDLPPVEDTYIPDYETASTTPDEHTTSEESTKSEGPVIPSWTYTDMHQLNPDSYPAVHGASQAMSKQDTSSSESSRDPDSDNPTSRTTPPPVSEPRLETEFYDPFHLRGISMPELCRMYPSFALGSHALVLRAILANHRPDKPEGLSCPHPAICPCRFVGEDEKFPYVLRGTGEWTMLPMSLCMDRERTEWMVDKLIRRHESKCEAWAMSRRDESGDEEDSRAVVTTITNRIGIPALRSCLTVDLVTLSLASITTILLLPGTQAATPTSRVWTLTLAA</sequence>
<feature type="compositionally biased region" description="Basic and acidic residues" evidence="1">
    <location>
        <begin position="588"/>
        <end position="599"/>
    </location>
</feature>
<feature type="region of interest" description="Disordered" evidence="1">
    <location>
        <begin position="565"/>
        <end position="665"/>
    </location>
</feature>
<keyword evidence="3" id="KW-1185">Reference proteome</keyword>
<feature type="compositionally biased region" description="Polar residues" evidence="1">
    <location>
        <begin position="52"/>
        <end position="65"/>
    </location>
</feature>
<evidence type="ECO:0000256" key="1">
    <source>
        <dbReference type="SAM" id="MobiDB-lite"/>
    </source>
</evidence>
<dbReference type="AlphaFoldDB" id="A0AA38RAD2"/>